<dbReference type="Pfam" id="PF13556">
    <property type="entry name" value="HTH_30"/>
    <property type="match status" value="1"/>
</dbReference>
<dbReference type="InterPro" id="IPR042070">
    <property type="entry name" value="PucR_C-HTH_sf"/>
</dbReference>
<dbReference type="RefSeq" id="WP_182705944.1">
    <property type="nucleotide sequence ID" value="NZ_JACJII010000001.1"/>
</dbReference>
<dbReference type="PANTHER" id="PTHR33744:SF17">
    <property type="entry name" value="CONSERVED PROTEIN"/>
    <property type="match status" value="1"/>
</dbReference>
<protein>
    <recommendedName>
        <fullName evidence="1">PucR C-terminal helix-turn-helix domain-containing protein</fullName>
    </recommendedName>
</protein>
<accession>A0A7W3R9M8</accession>
<dbReference type="InterPro" id="IPR025736">
    <property type="entry name" value="PucR_C-HTH_dom"/>
</dbReference>
<comment type="caution">
    <text evidence="2">The sequence shown here is derived from an EMBL/GenBank/DDBJ whole genome shotgun (WGS) entry which is preliminary data.</text>
</comment>
<name>A0A7W3R9M8_9ACTN</name>
<evidence type="ECO:0000313" key="3">
    <source>
        <dbReference type="Proteomes" id="UP000539313"/>
    </source>
</evidence>
<dbReference type="AlphaFoldDB" id="A0A7W3R9M8"/>
<organism evidence="2 3">
    <name type="scientific">Thermomonospora cellulosilytica</name>
    <dbReference type="NCBI Taxonomy" id="1411118"/>
    <lineage>
        <taxon>Bacteria</taxon>
        <taxon>Bacillati</taxon>
        <taxon>Actinomycetota</taxon>
        <taxon>Actinomycetes</taxon>
        <taxon>Streptosporangiales</taxon>
        <taxon>Thermomonosporaceae</taxon>
        <taxon>Thermomonospora</taxon>
    </lineage>
</organism>
<dbReference type="InterPro" id="IPR051448">
    <property type="entry name" value="CdaR-like_regulators"/>
</dbReference>
<dbReference type="Proteomes" id="UP000539313">
    <property type="component" value="Unassembled WGS sequence"/>
</dbReference>
<evidence type="ECO:0000259" key="1">
    <source>
        <dbReference type="Pfam" id="PF13556"/>
    </source>
</evidence>
<keyword evidence="3" id="KW-1185">Reference proteome</keyword>
<reference evidence="2 3" key="1">
    <citation type="submission" date="2020-08" db="EMBL/GenBank/DDBJ databases">
        <title>Sequencing the genomes of 1000 actinobacteria strains.</title>
        <authorList>
            <person name="Klenk H.-P."/>
        </authorList>
    </citation>
    <scope>NUCLEOTIDE SEQUENCE [LARGE SCALE GENOMIC DNA]</scope>
    <source>
        <strain evidence="2 3">DSM 45823</strain>
    </source>
</reference>
<evidence type="ECO:0000313" key="2">
    <source>
        <dbReference type="EMBL" id="MBA9004500.1"/>
    </source>
</evidence>
<dbReference type="EMBL" id="JACJII010000001">
    <property type="protein sequence ID" value="MBA9004500.1"/>
    <property type="molecule type" value="Genomic_DNA"/>
</dbReference>
<sequence length="371" mass="38913">MGGVQQVADRLAARLGRPVLVEDAAWRVVAYSEQDGPLDEVRRASILRRRIAPEIRDRLRALGVPAARGPVRTPGEPAAGLLPRVCVPARSGDSLLGYLWFIDADPPMGEAEIAVAAAAAGQIALALFHESLAAGLSARREREAVTLLLDGSAAAADLLLDAGSFPRSAPVVAYAVLPVGEAPADALEQGLLLARRRLGGRLPLHLPRSGAGVLLAAGTGVRAADLLPFFDVPVAVGAGAPRGVLAQARESHGEALHAAEIASRMPGKGPAAEWPDLGIYRWLSRLPAAPPDAHPGLARLLDDDPGLAHTLETYLDLAGNAQDAAARLGLHRSTLYHRLRRIERLTGADLANGEDRLSLHIGLKLAHLGGR</sequence>
<dbReference type="PANTHER" id="PTHR33744">
    <property type="entry name" value="CARBOHYDRATE DIACID REGULATOR"/>
    <property type="match status" value="1"/>
</dbReference>
<proteinExistence type="predicted"/>
<feature type="domain" description="PucR C-terminal helix-turn-helix" evidence="1">
    <location>
        <begin position="307"/>
        <end position="364"/>
    </location>
</feature>
<gene>
    <name evidence="2" type="ORF">HNR21_003382</name>
</gene>
<dbReference type="Gene3D" id="1.10.10.2840">
    <property type="entry name" value="PucR C-terminal helix-turn-helix domain"/>
    <property type="match status" value="1"/>
</dbReference>